<dbReference type="Proteomes" id="UP001501126">
    <property type="component" value="Unassembled WGS sequence"/>
</dbReference>
<evidence type="ECO:0000313" key="4">
    <source>
        <dbReference type="Proteomes" id="UP001501126"/>
    </source>
</evidence>
<comment type="caution">
    <text evidence="3">The sequence shown here is derived from an EMBL/GenBank/DDBJ whole genome shotgun (WGS) entry which is preliminary data.</text>
</comment>
<keyword evidence="4" id="KW-1185">Reference proteome</keyword>
<accession>A0ABN1MSY4</accession>
<name>A0ABN1MSY4_9FLAO</name>
<keyword evidence="1" id="KW-0175">Coiled coil</keyword>
<dbReference type="Pfam" id="PF25135">
    <property type="entry name" value="DUF7822"/>
    <property type="match status" value="1"/>
</dbReference>
<protein>
    <recommendedName>
        <fullName evidence="2">DUF7822 domain-containing protein</fullName>
    </recommendedName>
</protein>
<organism evidence="3 4">
    <name type="scientific">Wandonia haliotis</name>
    <dbReference type="NCBI Taxonomy" id="574963"/>
    <lineage>
        <taxon>Bacteria</taxon>
        <taxon>Pseudomonadati</taxon>
        <taxon>Bacteroidota</taxon>
        <taxon>Flavobacteriia</taxon>
        <taxon>Flavobacteriales</taxon>
        <taxon>Crocinitomicaceae</taxon>
        <taxon>Wandonia</taxon>
    </lineage>
</organism>
<evidence type="ECO:0000313" key="3">
    <source>
        <dbReference type="EMBL" id="GAA0876462.1"/>
    </source>
</evidence>
<feature type="domain" description="DUF7822" evidence="2">
    <location>
        <begin position="19"/>
        <end position="150"/>
    </location>
</feature>
<evidence type="ECO:0000256" key="1">
    <source>
        <dbReference type="SAM" id="Coils"/>
    </source>
</evidence>
<dbReference type="InterPro" id="IPR056724">
    <property type="entry name" value="DUF7822"/>
</dbReference>
<sequence>MANRSYLYSIDFDRTKGERKEGEKIFGLSEYSYSIPLSYKILVSQDSKISKSINWDYEHPIAIQGDFEKGKQRLFDFLMKLQSENLFDKTELEKQINETKEFLNNHQLQNIILECGEIYEMGDGELEDQNKELFDEDIMNIESQINEYLNDFRSMNKSIQTLKNEIFEFSKPKGFLSKIFSSDNSEKIQELEKKIKNVEQEKWNMLGVNYWYEILYYHFENK</sequence>
<gene>
    <name evidence="3" type="ORF">GCM10009118_28720</name>
</gene>
<proteinExistence type="predicted"/>
<dbReference type="EMBL" id="BAAAFH010000022">
    <property type="protein sequence ID" value="GAA0876462.1"/>
    <property type="molecule type" value="Genomic_DNA"/>
</dbReference>
<reference evidence="3 4" key="1">
    <citation type="journal article" date="2019" name="Int. J. Syst. Evol. Microbiol.">
        <title>The Global Catalogue of Microorganisms (GCM) 10K type strain sequencing project: providing services to taxonomists for standard genome sequencing and annotation.</title>
        <authorList>
            <consortium name="The Broad Institute Genomics Platform"/>
            <consortium name="The Broad Institute Genome Sequencing Center for Infectious Disease"/>
            <person name="Wu L."/>
            <person name="Ma J."/>
        </authorList>
    </citation>
    <scope>NUCLEOTIDE SEQUENCE [LARGE SCALE GENOMIC DNA]</scope>
    <source>
        <strain evidence="3 4">JCM 16083</strain>
    </source>
</reference>
<feature type="coiled-coil region" evidence="1">
    <location>
        <begin position="145"/>
        <end position="208"/>
    </location>
</feature>
<evidence type="ECO:0000259" key="2">
    <source>
        <dbReference type="Pfam" id="PF25135"/>
    </source>
</evidence>
<dbReference type="RefSeq" id="WP_343789349.1">
    <property type="nucleotide sequence ID" value="NZ_BAAAFH010000022.1"/>
</dbReference>